<feature type="domain" description="Response regulatory" evidence="15">
    <location>
        <begin position="337"/>
        <end position="455"/>
    </location>
</feature>
<feature type="coiled-coil region" evidence="13">
    <location>
        <begin position="4"/>
        <end position="87"/>
    </location>
</feature>
<evidence type="ECO:0000256" key="5">
    <source>
        <dbReference type="ARBA" id="ARBA00022679"/>
    </source>
</evidence>
<dbReference type="PROSITE" id="PS50109">
    <property type="entry name" value="HIS_KIN"/>
    <property type="match status" value="1"/>
</dbReference>
<evidence type="ECO:0000256" key="10">
    <source>
        <dbReference type="ARBA" id="ARBA00022989"/>
    </source>
</evidence>
<evidence type="ECO:0000256" key="2">
    <source>
        <dbReference type="ARBA" id="ARBA00004370"/>
    </source>
</evidence>
<dbReference type="SMART" id="SM00388">
    <property type="entry name" value="HisKA"/>
    <property type="match status" value="1"/>
</dbReference>
<dbReference type="SMART" id="SM00387">
    <property type="entry name" value="HATPase_c"/>
    <property type="match status" value="1"/>
</dbReference>
<evidence type="ECO:0000256" key="11">
    <source>
        <dbReference type="ARBA" id="ARBA00023136"/>
    </source>
</evidence>
<evidence type="ECO:0000256" key="4">
    <source>
        <dbReference type="ARBA" id="ARBA00022553"/>
    </source>
</evidence>
<dbReference type="SMART" id="SM00448">
    <property type="entry name" value="REC"/>
    <property type="match status" value="1"/>
</dbReference>
<dbReference type="InterPro" id="IPR001789">
    <property type="entry name" value="Sig_transdc_resp-reg_receiver"/>
</dbReference>
<evidence type="ECO:0000256" key="13">
    <source>
        <dbReference type="SAM" id="Coils"/>
    </source>
</evidence>
<dbReference type="KEGG" id="tmk:QGN29_02745"/>
<evidence type="ECO:0000256" key="9">
    <source>
        <dbReference type="ARBA" id="ARBA00022840"/>
    </source>
</evidence>
<gene>
    <name evidence="16" type="ORF">QGN29_02745</name>
</gene>
<keyword evidence="11" id="KW-0472">Membrane</keyword>
<organism evidence="16 17">
    <name type="scientific">Temperatibacter marinus</name>
    <dbReference type="NCBI Taxonomy" id="1456591"/>
    <lineage>
        <taxon>Bacteria</taxon>
        <taxon>Pseudomonadati</taxon>
        <taxon>Pseudomonadota</taxon>
        <taxon>Alphaproteobacteria</taxon>
        <taxon>Kordiimonadales</taxon>
        <taxon>Temperatibacteraceae</taxon>
        <taxon>Temperatibacter</taxon>
    </lineage>
</organism>
<keyword evidence="13" id="KW-0175">Coiled coil</keyword>
<dbReference type="FunFam" id="1.10.287.130:FF:000004">
    <property type="entry name" value="Ethylene receptor 1"/>
    <property type="match status" value="1"/>
</dbReference>
<evidence type="ECO:0000313" key="17">
    <source>
        <dbReference type="Proteomes" id="UP001268683"/>
    </source>
</evidence>
<dbReference type="CDD" id="cd17546">
    <property type="entry name" value="REC_hyHK_CKI1_RcsC-like"/>
    <property type="match status" value="1"/>
</dbReference>
<dbReference type="PANTHER" id="PTHR45339">
    <property type="entry name" value="HYBRID SIGNAL TRANSDUCTION HISTIDINE KINASE J"/>
    <property type="match status" value="1"/>
</dbReference>
<dbReference type="InterPro" id="IPR003661">
    <property type="entry name" value="HisK_dim/P_dom"/>
</dbReference>
<name>A0AA52EEF6_9PROT</name>
<dbReference type="SUPFAM" id="SSF52172">
    <property type="entry name" value="CheY-like"/>
    <property type="match status" value="1"/>
</dbReference>
<keyword evidence="10" id="KW-1133">Transmembrane helix</keyword>
<dbReference type="PRINTS" id="PR00344">
    <property type="entry name" value="BCTRLSENSOR"/>
</dbReference>
<dbReference type="Gene3D" id="3.30.565.10">
    <property type="entry name" value="Histidine kinase-like ATPase, C-terminal domain"/>
    <property type="match status" value="1"/>
</dbReference>
<protein>
    <recommendedName>
        <fullName evidence="3">histidine kinase</fullName>
        <ecNumber evidence="3">2.7.13.3</ecNumber>
    </recommendedName>
</protein>
<dbReference type="Gene3D" id="1.10.287.130">
    <property type="match status" value="1"/>
</dbReference>
<keyword evidence="17" id="KW-1185">Reference proteome</keyword>
<sequence>MTNIERINKRIERERKARKQAEELLTHKSRELYDKNQELESIKNNLEETVHERTIDLENKLDTLKKLKKELEQAKNKAEEASHLKSRFVATISHEIRTPLNGIIGSLDILADEKMTPKASALVEMAVTSGDSLNLILNDILDFSKFEDANFKLDEEYFSITELLSNVQYFWLPQCEEKQINLDIELGNNLDGYFRGDPGRVRQILNNFISNALKYSRSDRILLHAQKMQKSKPTLYFSVKDYGVGISQNDHEFIFEAFAQSDQKEPSSIKGSGLGLAICKQLSKLMLGDVGVHSEVDIGSEFWLKIPAKSIQNAKMNDQDKISDVSDLSKILGFKPTILVVEDVLSNQILIKMMMEKMGIQTIVVSSGSEALDITNRQSFDLIFMDIGLPDIDGTQVTKTIKSSKSNINNLTPVIAFTAHGMQTELDKFEAIGMNGIITKPVKKEDVYQCVISMLKQCD</sequence>
<dbReference type="InterPro" id="IPR005467">
    <property type="entry name" value="His_kinase_dom"/>
</dbReference>
<dbReference type="PROSITE" id="PS50110">
    <property type="entry name" value="RESPONSE_REGULATORY"/>
    <property type="match status" value="1"/>
</dbReference>
<dbReference type="InterPro" id="IPR003594">
    <property type="entry name" value="HATPase_dom"/>
</dbReference>
<dbReference type="PANTHER" id="PTHR45339:SF5">
    <property type="entry name" value="HISTIDINE KINASE"/>
    <property type="match status" value="1"/>
</dbReference>
<feature type="domain" description="Histidine kinase" evidence="14">
    <location>
        <begin position="91"/>
        <end position="310"/>
    </location>
</feature>
<dbReference type="GO" id="GO:0000155">
    <property type="term" value="F:phosphorelay sensor kinase activity"/>
    <property type="evidence" value="ECO:0007669"/>
    <property type="project" value="InterPro"/>
</dbReference>
<dbReference type="Pfam" id="PF02518">
    <property type="entry name" value="HATPase_c"/>
    <property type="match status" value="1"/>
</dbReference>
<dbReference type="CDD" id="cd00082">
    <property type="entry name" value="HisKA"/>
    <property type="match status" value="1"/>
</dbReference>
<dbReference type="RefSeq" id="WP_310799139.1">
    <property type="nucleotide sequence ID" value="NZ_CP123872.1"/>
</dbReference>
<comment type="subcellular location">
    <subcellularLocation>
        <location evidence="2">Membrane</location>
    </subcellularLocation>
</comment>
<dbReference type="EMBL" id="CP123872">
    <property type="protein sequence ID" value="WND03286.1"/>
    <property type="molecule type" value="Genomic_DNA"/>
</dbReference>
<dbReference type="Pfam" id="PF00512">
    <property type="entry name" value="HisKA"/>
    <property type="match status" value="1"/>
</dbReference>
<dbReference type="Proteomes" id="UP001268683">
    <property type="component" value="Chromosome"/>
</dbReference>
<keyword evidence="4 12" id="KW-0597">Phosphoprotein</keyword>
<dbReference type="SUPFAM" id="SSF55874">
    <property type="entry name" value="ATPase domain of HSP90 chaperone/DNA topoisomerase II/histidine kinase"/>
    <property type="match status" value="1"/>
</dbReference>
<dbReference type="Pfam" id="PF00072">
    <property type="entry name" value="Response_reg"/>
    <property type="match status" value="1"/>
</dbReference>
<evidence type="ECO:0000256" key="8">
    <source>
        <dbReference type="ARBA" id="ARBA00022777"/>
    </source>
</evidence>
<dbReference type="InterPro" id="IPR036097">
    <property type="entry name" value="HisK_dim/P_sf"/>
</dbReference>
<keyword evidence="9 16" id="KW-0067">ATP-binding</keyword>
<dbReference type="InterPro" id="IPR004358">
    <property type="entry name" value="Sig_transdc_His_kin-like_C"/>
</dbReference>
<evidence type="ECO:0000256" key="1">
    <source>
        <dbReference type="ARBA" id="ARBA00000085"/>
    </source>
</evidence>
<dbReference type="GO" id="GO:0016020">
    <property type="term" value="C:membrane"/>
    <property type="evidence" value="ECO:0007669"/>
    <property type="project" value="UniProtKB-SubCell"/>
</dbReference>
<reference evidence="16" key="1">
    <citation type="submission" date="2023-04" db="EMBL/GenBank/DDBJ databases">
        <title>Complete genome sequence of Temperatibacter marinus.</title>
        <authorList>
            <person name="Rong J.-C."/>
            <person name="Yi M.-L."/>
            <person name="Zhao Q."/>
        </authorList>
    </citation>
    <scope>NUCLEOTIDE SEQUENCE</scope>
    <source>
        <strain evidence="16">NBRC 110045</strain>
    </source>
</reference>
<dbReference type="SUPFAM" id="SSF47384">
    <property type="entry name" value="Homodimeric domain of signal transducing histidine kinase"/>
    <property type="match status" value="1"/>
</dbReference>
<evidence type="ECO:0000313" key="16">
    <source>
        <dbReference type="EMBL" id="WND03286.1"/>
    </source>
</evidence>
<dbReference type="InterPro" id="IPR036890">
    <property type="entry name" value="HATPase_C_sf"/>
</dbReference>
<dbReference type="InterPro" id="IPR011006">
    <property type="entry name" value="CheY-like_superfamily"/>
</dbReference>
<evidence type="ECO:0000256" key="12">
    <source>
        <dbReference type="PROSITE-ProRule" id="PRU00169"/>
    </source>
</evidence>
<feature type="modified residue" description="4-aspartylphosphate" evidence="12">
    <location>
        <position position="386"/>
    </location>
</feature>
<evidence type="ECO:0000256" key="7">
    <source>
        <dbReference type="ARBA" id="ARBA00022741"/>
    </source>
</evidence>
<comment type="catalytic activity">
    <reaction evidence="1">
        <text>ATP + protein L-histidine = ADP + protein N-phospho-L-histidine.</text>
        <dbReference type="EC" id="2.7.13.3"/>
    </reaction>
</comment>
<keyword evidence="8" id="KW-0418">Kinase</keyword>
<accession>A0AA52EEF6</accession>
<dbReference type="Gene3D" id="3.40.50.2300">
    <property type="match status" value="1"/>
</dbReference>
<dbReference type="GO" id="GO:0005524">
    <property type="term" value="F:ATP binding"/>
    <property type="evidence" value="ECO:0007669"/>
    <property type="project" value="UniProtKB-KW"/>
</dbReference>
<keyword evidence="7" id="KW-0547">Nucleotide-binding</keyword>
<evidence type="ECO:0000256" key="3">
    <source>
        <dbReference type="ARBA" id="ARBA00012438"/>
    </source>
</evidence>
<dbReference type="AlphaFoldDB" id="A0AA52EEF6"/>
<dbReference type="EC" id="2.7.13.3" evidence="3"/>
<proteinExistence type="predicted"/>
<keyword evidence="6" id="KW-0812">Transmembrane</keyword>
<evidence type="ECO:0000259" key="15">
    <source>
        <dbReference type="PROSITE" id="PS50110"/>
    </source>
</evidence>
<keyword evidence="5" id="KW-0808">Transferase</keyword>
<evidence type="ECO:0000256" key="6">
    <source>
        <dbReference type="ARBA" id="ARBA00022692"/>
    </source>
</evidence>
<evidence type="ECO:0000259" key="14">
    <source>
        <dbReference type="PROSITE" id="PS50109"/>
    </source>
</evidence>